<dbReference type="HOGENOM" id="CLU_1099201_0_0_1"/>
<dbReference type="GeneID" id="9532121"/>
<sequence length="253" mass="28066">MAEVLGIVTGSIALLEVAGRLGGRVLKLKQLFDELKEVPDTIRSLMEQVAVVEPILGEMDDNLASSAGTSSLTWPLLRNDPAALKSVEYCRQTKDELSMLVEELSSEIAATKRSKRYRARAKVYLRKEALARCERRLQLALVLLQNAQSLYTQALVRVQPDVIMSRMAALFPPAGETPLVVEVEEEDEVVDEEGVVLLQRARPREPAQRWTSKTQTTVWSSSYTLSVLGKYSVTKSEKSSTFTSVSCMAYPVS</sequence>
<dbReference type="KEGG" id="val:VDBG_05045"/>
<gene>
    <name evidence="1" type="ORF">VDBG_05045</name>
</gene>
<organism evidence="2">
    <name type="scientific">Verticillium alfalfae (strain VaMs.102 / ATCC MYA-4576 / FGSC 10136)</name>
    <name type="common">Verticillium wilt of alfalfa</name>
    <name type="synonym">Verticillium albo-atrum</name>
    <dbReference type="NCBI Taxonomy" id="526221"/>
    <lineage>
        <taxon>Eukaryota</taxon>
        <taxon>Fungi</taxon>
        <taxon>Dikarya</taxon>
        <taxon>Ascomycota</taxon>
        <taxon>Pezizomycotina</taxon>
        <taxon>Sordariomycetes</taxon>
        <taxon>Hypocreomycetidae</taxon>
        <taxon>Glomerellales</taxon>
        <taxon>Plectosphaerellaceae</taxon>
        <taxon>Verticillium</taxon>
    </lineage>
</organism>
<evidence type="ECO:0000313" key="2">
    <source>
        <dbReference type="Proteomes" id="UP000008698"/>
    </source>
</evidence>
<dbReference type="AlphaFoldDB" id="C9SJ13"/>
<dbReference type="EMBL" id="DS985218">
    <property type="protein sequence ID" value="EEY18936.1"/>
    <property type="molecule type" value="Genomic_DNA"/>
</dbReference>
<dbReference type="Proteomes" id="UP000008698">
    <property type="component" value="Unassembled WGS sequence"/>
</dbReference>
<name>C9SJ13_VERA1</name>
<protein>
    <submittedName>
        <fullName evidence="1">Predicted protein</fullName>
    </submittedName>
</protein>
<accession>C9SJ13</accession>
<keyword evidence="2" id="KW-1185">Reference proteome</keyword>
<dbReference type="OrthoDB" id="3200163at2759"/>
<dbReference type="eggNOG" id="ENOG502SQZW">
    <property type="taxonomic scope" value="Eukaryota"/>
</dbReference>
<dbReference type="OMA" id="VIMSRMA"/>
<proteinExistence type="predicted"/>
<evidence type="ECO:0000313" key="1">
    <source>
        <dbReference type="EMBL" id="EEY18936.1"/>
    </source>
</evidence>
<reference evidence="2" key="1">
    <citation type="journal article" date="2011" name="PLoS Pathog.">
        <title>Comparative genomics yields insights into niche adaptation of plant vascular wilt pathogens.</title>
        <authorList>
            <person name="Klosterman S.J."/>
            <person name="Subbarao K.V."/>
            <person name="Kang S."/>
            <person name="Veronese P."/>
            <person name="Gold S.E."/>
            <person name="Thomma B.P.H.J."/>
            <person name="Chen Z."/>
            <person name="Henrissat B."/>
            <person name="Lee Y.-H."/>
            <person name="Park J."/>
            <person name="Garcia-Pedrajas M.D."/>
            <person name="Barbara D.J."/>
            <person name="Anchieta A."/>
            <person name="de Jonge R."/>
            <person name="Santhanam P."/>
            <person name="Maruthachalam K."/>
            <person name="Atallah Z."/>
            <person name="Amyotte S.G."/>
            <person name="Paz Z."/>
            <person name="Inderbitzin P."/>
            <person name="Hayes R.J."/>
            <person name="Heiman D.I."/>
            <person name="Young S."/>
            <person name="Zeng Q."/>
            <person name="Engels R."/>
            <person name="Galagan J."/>
            <person name="Cuomo C.A."/>
            <person name="Dobinson K.F."/>
            <person name="Ma L.-J."/>
        </authorList>
    </citation>
    <scope>NUCLEOTIDE SEQUENCE [LARGE SCALE GENOMIC DNA]</scope>
    <source>
        <strain evidence="2">VaMs.102 / ATCC MYA-4576 / FGSC 10136</strain>
    </source>
</reference>
<dbReference type="RefSeq" id="XP_003005439.1">
    <property type="nucleotide sequence ID" value="XM_003005393.1"/>
</dbReference>